<protein>
    <submittedName>
        <fullName evidence="7">Energy transducer TonB</fullName>
    </submittedName>
</protein>
<dbReference type="EMBL" id="JBHSMU010000015">
    <property type="protein sequence ID" value="MFC5462218.1"/>
    <property type="molecule type" value="Genomic_DNA"/>
</dbReference>
<keyword evidence="4" id="KW-0472">Membrane</keyword>
<evidence type="ECO:0000313" key="7">
    <source>
        <dbReference type="EMBL" id="MFC5462218.1"/>
    </source>
</evidence>
<evidence type="ECO:0000259" key="6">
    <source>
        <dbReference type="PROSITE" id="PS52015"/>
    </source>
</evidence>
<dbReference type="Proteomes" id="UP001596050">
    <property type="component" value="Unassembled WGS sequence"/>
</dbReference>
<keyword evidence="2" id="KW-0812">Transmembrane</keyword>
<dbReference type="PROSITE" id="PS51257">
    <property type="entry name" value="PROKAR_LIPOPROTEIN"/>
    <property type="match status" value="1"/>
</dbReference>
<proteinExistence type="predicted"/>
<feature type="chain" id="PRO_5047461214" evidence="5">
    <location>
        <begin position="29"/>
        <end position="150"/>
    </location>
</feature>
<dbReference type="Pfam" id="PF03544">
    <property type="entry name" value="TonB_C"/>
    <property type="match status" value="1"/>
</dbReference>
<evidence type="ECO:0000256" key="4">
    <source>
        <dbReference type="ARBA" id="ARBA00023136"/>
    </source>
</evidence>
<feature type="domain" description="TonB C-terminal" evidence="6">
    <location>
        <begin position="48"/>
        <end position="150"/>
    </location>
</feature>
<reference evidence="8" key="1">
    <citation type="journal article" date="2019" name="Int. J. Syst. Evol. Microbiol.">
        <title>The Global Catalogue of Microorganisms (GCM) 10K type strain sequencing project: providing services to taxonomists for standard genome sequencing and annotation.</title>
        <authorList>
            <consortium name="The Broad Institute Genomics Platform"/>
            <consortium name="The Broad Institute Genome Sequencing Center for Infectious Disease"/>
            <person name="Wu L."/>
            <person name="Ma J."/>
        </authorList>
    </citation>
    <scope>NUCLEOTIDE SEQUENCE [LARGE SCALE GENOMIC DNA]</scope>
    <source>
        <strain evidence="8">KACC 12649</strain>
    </source>
</reference>
<dbReference type="Gene3D" id="3.30.1150.10">
    <property type="match status" value="1"/>
</dbReference>
<gene>
    <name evidence="7" type="ORF">ACFPN5_20615</name>
</gene>
<evidence type="ECO:0000256" key="3">
    <source>
        <dbReference type="ARBA" id="ARBA00022989"/>
    </source>
</evidence>
<keyword evidence="3" id="KW-1133">Transmembrane helix</keyword>
<organism evidence="7 8">
    <name type="scientific">Massilia niabensis</name>
    <dbReference type="NCBI Taxonomy" id="544910"/>
    <lineage>
        <taxon>Bacteria</taxon>
        <taxon>Pseudomonadati</taxon>
        <taxon>Pseudomonadota</taxon>
        <taxon>Betaproteobacteria</taxon>
        <taxon>Burkholderiales</taxon>
        <taxon>Oxalobacteraceae</taxon>
        <taxon>Telluria group</taxon>
        <taxon>Massilia</taxon>
    </lineage>
</organism>
<evidence type="ECO:0000256" key="1">
    <source>
        <dbReference type="ARBA" id="ARBA00004167"/>
    </source>
</evidence>
<dbReference type="NCBIfam" id="TIGR01352">
    <property type="entry name" value="tonB_Cterm"/>
    <property type="match status" value="1"/>
</dbReference>
<evidence type="ECO:0000256" key="5">
    <source>
        <dbReference type="SAM" id="SignalP"/>
    </source>
</evidence>
<feature type="signal peptide" evidence="5">
    <location>
        <begin position="1"/>
        <end position="28"/>
    </location>
</feature>
<evidence type="ECO:0000313" key="8">
    <source>
        <dbReference type="Proteomes" id="UP001596050"/>
    </source>
</evidence>
<dbReference type="InterPro" id="IPR006260">
    <property type="entry name" value="TonB/TolA_C"/>
</dbReference>
<comment type="subcellular location">
    <subcellularLocation>
        <location evidence="1">Membrane</location>
        <topology evidence="1">Single-pass membrane protein</topology>
    </subcellularLocation>
</comment>
<accession>A0ABW0LBS6</accession>
<comment type="caution">
    <text evidence="7">The sequence shown here is derived from an EMBL/GenBank/DDBJ whole genome shotgun (WGS) entry which is preliminary data.</text>
</comment>
<sequence length="150" mass="15691">MWAHPRGFPMRCLPSRLLPILLFTAACAACSSSPTRGVLNETADALPENVPAAAFSTCKKPTWPPSALMRKEQGVTLLALLVGADGKLRRADVIGSSGSAELDSAAKAMMSSCRFVPAIVRGDRSNDGCKPCTCGRSRMTAAVRPPSSGS</sequence>
<dbReference type="InterPro" id="IPR037682">
    <property type="entry name" value="TonB_C"/>
</dbReference>
<dbReference type="SUPFAM" id="SSF74653">
    <property type="entry name" value="TolA/TonB C-terminal domain"/>
    <property type="match status" value="1"/>
</dbReference>
<keyword evidence="8" id="KW-1185">Reference proteome</keyword>
<dbReference type="RefSeq" id="WP_379785666.1">
    <property type="nucleotide sequence ID" value="NZ_JBHSMU010000015.1"/>
</dbReference>
<keyword evidence="5" id="KW-0732">Signal</keyword>
<name>A0ABW0LBS6_9BURK</name>
<dbReference type="PROSITE" id="PS52015">
    <property type="entry name" value="TONB_CTD"/>
    <property type="match status" value="1"/>
</dbReference>
<evidence type="ECO:0000256" key="2">
    <source>
        <dbReference type="ARBA" id="ARBA00022692"/>
    </source>
</evidence>